<organism evidence="2 3">
    <name type="scientific">Actinopolymorpha cephalotaxi</name>
    <dbReference type="NCBI Taxonomy" id="504797"/>
    <lineage>
        <taxon>Bacteria</taxon>
        <taxon>Bacillati</taxon>
        <taxon>Actinomycetota</taxon>
        <taxon>Actinomycetes</taxon>
        <taxon>Propionibacteriales</taxon>
        <taxon>Actinopolymorphaceae</taxon>
        <taxon>Actinopolymorpha</taxon>
    </lineage>
</organism>
<dbReference type="InterPro" id="IPR012338">
    <property type="entry name" value="Beta-lactam/transpept-like"/>
</dbReference>
<protein>
    <submittedName>
        <fullName evidence="2">CubicO group peptidase, beta-lactamase class C family</fullName>
    </submittedName>
</protein>
<dbReference type="Gene3D" id="3.40.710.10">
    <property type="entry name" value="DD-peptidase/beta-lactamase superfamily"/>
    <property type="match status" value="1"/>
</dbReference>
<dbReference type="RefSeq" id="WP_092890246.1">
    <property type="nucleotide sequence ID" value="NZ_JACBZA010000001.1"/>
</dbReference>
<gene>
    <name evidence="2" type="ORF">SAMN05421678_12723</name>
</gene>
<evidence type="ECO:0000259" key="1">
    <source>
        <dbReference type="Pfam" id="PF00144"/>
    </source>
</evidence>
<dbReference type="PANTHER" id="PTHR43283">
    <property type="entry name" value="BETA-LACTAMASE-RELATED"/>
    <property type="match status" value="1"/>
</dbReference>
<dbReference type="STRING" id="504797.SAMN05421678_12723"/>
<name>A0A1I3BVT5_9ACTN</name>
<proteinExistence type="predicted"/>
<reference evidence="2 3" key="1">
    <citation type="submission" date="2016-10" db="EMBL/GenBank/DDBJ databases">
        <authorList>
            <person name="de Groot N.N."/>
        </authorList>
    </citation>
    <scope>NUCLEOTIDE SEQUENCE [LARGE SCALE GENOMIC DNA]</scope>
    <source>
        <strain evidence="2 3">CPCC 202808</strain>
    </source>
</reference>
<dbReference type="AlphaFoldDB" id="A0A1I3BVT5"/>
<evidence type="ECO:0000313" key="2">
    <source>
        <dbReference type="EMBL" id="SFH66343.1"/>
    </source>
</evidence>
<evidence type="ECO:0000313" key="3">
    <source>
        <dbReference type="Proteomes" id="UP000199052"/>
    </source>
</evidence>
<feature type="domain" description="Beta-lactamase-related" evidence="1">
    <location>
        <begin position="86"/>
        <end position="342"/>
    </location>
</feature>
<dbReference type="Pfam" id="PF00144">
    <property type="entry name" value="Beta-lactamase"/>
    <property type="match status" value="1"/>
</dbReference>
<dbReference type="SUPFAM" id="SSF56601">
    <property type="entry name" value="beta-lactamase/transpeptidase-like"/>
    <property type="match status" value="1"/>
</dbReference>
<dbReference type="InterPro" id="IPR001466">
    <property type="entry name" value="Beta-lactam-related"/>
</dbReference>
<dbReference type="PANTHER" id="PTHR43283:SF7">
    <property type="entry name" value="BETA-LACTAMASE-RELATED DOMAIN-CONTAINING PROTEIN"/>
    <property type="match status" value="1"/>
</dbReference>
<accession>A0A1I3BVT5</accession>
<sequence length="361" mass="39059">MAQASGCGPFTASVPTDTDFYTERLGVPTRLERAAWSKACELRSGAMKLPAVAVLEGVERFGRAAAAQGLGVDGVHVYQEGRDPVERHWAADIRRDVFSVSKTFTSVAVGIAADEGLLKVDDPVLRHLPSLAAAASASVEAVTIRHLLTMTSGLGWRWPDPDADHPGDPAADFLSTKPAATPGTLFQYRGGSTYVLSRIIHACSGMDLRDYLVPRLFTPLGIANPQWHRCPLGYSLGAVGLFLRTAELARLGQTLLDGGRYQGRQLVSAEYVAALTTDTTSTDGHLATCGTEPHPQNATYGRHVWLCDRDGAWRMDGIYGQFCVVFPHHAACITVTSHYQGATTDILDTIWSEIVPTLYRH</sequence>
<dbReference type="InterPro" id="IPR050789">
    <property type="entry name" value="Diverse_Enzym_Activities"/>
</dbReference>
<dbReference type="EMBL" id="FOOI01000027">
    <property type="protein sequence ID" value="SFH66343.1"/>
    <property type="molecule type" value="Genomic_DNA"/>
</dbReference>
<dbReference type="OrthoDB" id="9773047at2"/>
<dbReference type="Proteomes" id="UP000199052">
    <property type="component" value="Unassembled WGS sequence"/>
</dbReference>